<comment type="caution">
    <text evidence="1">The sequence shown here is derived from an EMBL/GenBank/DDBJ whole genome shotgun (WGS) entry which is preliminary data.</text>
</comment>
<dbReference type="AlphaFoldDB" id="A0A1F7V6V7"/>
<sequence length="84" mass="9238">MVHCQDRKQPALSKGLPKEEVTRAECVSSVDRWFDDIASFSTAISRARSSKFACTTCAQHVDLARAICEREFEGAVLTFTGGGR</sequence>
<name>A0A1F7V6V7_9BACT</name>
<organism evidence="1 2">
    <name type="scientific">Candidatus Uhrbacteria bacterium RIFCSPLOWO2_02_FULL_48_18</name>
    <dbReference type="NCBI Taxonomy" id="1802408"/>
    <lineage>
        <taxon>Bacteria</taxon>
        <taxon>Candidatus Uhriibacteriota</taxon>
    </lineage>
</organism>
<protein>
    <submittedName>
        <fullName evidence="1">Uncharacterized protein</fullName>
    </submittedName>
</protein>
<gene>
    <name evidence="1" type="ORF">A3I41_01770</name>
</gene>
<accession>A0A1F7V6V7</accession>
<evidence type="ECO:0000313" key="2">
    <source>
        <dbReference type="Proteomes" id="UP000176593"/>
    </source>
</evidence>
<proteinExistence type="predicted"/>
<reference evidence="1 2" key="1">
    <citation type="journal article" date="2016" name="Nat. Commun.">
        <title>Thousands of microbial genomes shed light on interconnected biogeochemical processes in an aquifer system.</title>
        <authorList>
            <person name="Anantharaman K."/>
            <person name="Brown C.T."/>
            <person name="Hug L.A."/>
            <person name="Sharon I."/>
            <person name="Castelle C.J."/>
            <person name="Probst A.J."/>
            <person name="Thomas B.C."/>
            <person name="Singh A."/>
            <person name="Wilkins M.J."/>
            <person name="Karaoz U."/>
            <person name="Brodie E.L."/>
            <person name="Williams K.H."/>
            <person name="Hubbard S.S."/>
            <person name="Banfield J.F."/>
        </authorList>
    </citation>
    <scope>NUCLEOTIDE SEQUENCE [LARGE SCALE GENOMIC DNA]</scope>
</reference>
<dbReference type="Proteomes" id="UP000176593">
    <property type="component" value="Unassembled WGS sequence"/>
</dbReference>
<evidence type="ECO:0000313" key="1">
    <source>
        <dbReference type="EMBL" id="OGL86272.1"/>
    </source>
</evidence>
<dbReference type="EMBL" id="MGEQ01000010">
    <property type="protein sequence ID" value="OGL86272.1"/>
    <property type="molecule type" value="Genomic_DNA"/>
</dbReference>